<evidence type="ECO:0000256" key="1">
    <source>
        <dbReference type="SAM" id="MobiDB-lite"/>
    </source>
</evidence>
<organism evidence="3 4">
    <name type="scientific">Faecalibacterium gallinarum</name>
    <dbReference type="NCBI Taxonomy" id="2903556"/>
    <lineage>
        <taxon>Bacteria</taxon>
        <taxon>Bacillati</taxon>
        <taxon>Bacillota</taxon>
        <taxon>Clostridia</taxon>
        <taxon>Eubacteriales</taxon>
        <taxon>Oscillospiraceae</taxon>
        <taxon>Faecalibacterium</taxon>
    </lineage>
</organism>
<comment type="caution">
    <text evidence="3">The sequence shown here is derived from an EMBL/GenBank/DDBJ whole genome shotgun (WGS) entry which is preliminary data.</text>
</comment>
<feature type="compositionally biased region" description="Low complexity" evidence="1">
    <location>
        <begin position="28"/>
        <end position="45"/>
    </location>
</feature>
<keyword evidence="2" id="KW-0732">Signal</keyword>
<feature type="signal peptide" evidence="2">
    <location>
        <begin position="1"/>
        <end position="21"/>
    </location>
</feature>
<reference evidence="3" key="1">
    <citation type="journal article" date="2022" name="Int. J. Syst. Evol. Microbiol.">
        <title>Genome-based, phenotypic and chemotaxonomic classification of Faecalibacterium strains: proposal of three novel species Faecalibacterium duncaniae sp. nov., Faecalibacterium hattorii sp. nov. and Faecalibacterium gallinarum sp. nov. .</title>
        <authorList>
            <person name="Sakamoto M."/>
            <person name="Sakurai N."/>
            <person name="Tanno H."/>
            <person name="Iino T."/>
            <person name="Ohkuma M."/>
            <person name="Endo A."/>
        </authorList>
    </citation>
    <scope>NUCLEOTIDE SEQUENCE</scope>
    <source>
        <strain evidence="3">JCM 17207</strain>
    </source>
</reference>
<sequence length="199" mass="20563">MKNIRFVPLLALCLCGALLLAGCKKDSSASSASEPSAPASSSVAAMDPTLPDDSEIPAPSVDGDENNMLGAITSPSGALGSCLGWGPGTAGSSLKSVQAAVELLNWSEENSLARRDGAAVVSSFTDWYEALSTEEQENFSAVWPIVRAQADAILSGEGDMEPLLSDAGIDTNSLPDYTTADWETLRDVVDARVPLGGEA</sequence>
<gene>
    <name evidence="3" type="ORF">JCM17207_02130</name>
</gene>
<dbReference type="Proteomes" id="UP001055185">
    <property type="component" value="Unassembled WGS sequence"/>
</dbReference>
<feature type="region of interest" description="Disordered" evidence="1">
    <location>
        <begin position="28"/>
        <end position="70"/>
    </location>
</feature>
<name>A0AA37IW26_9FIRM</name>
<dbReference type="PROSITE" id="PS51257">
    <property type="entry name" value="PROKAR_LIPOPROTEIN"/>
    <property type="match status" value="1"/>
</dbReference>
<keyword evidence="4" id="KW-1185">Reference proteome</keyword>
<dbReference type="AlphaFoldDB" id="A0AA37IW26"/>
<evidence type="ECO:0000256" key="2">
    <source>
        <dbReference type="SAM" id="SignalP"/>
    </source>
</evidence>
<protein>
    <submittedName>
        <fullName evidence="3">Uncharacterized protein</fullName>
    </submittedName>
</protein>
<dbReference type="RefSeq" id="WP_238315615.1">
    <property type="nucleotide sequence ID" value="NZ_BQKV01000011.1"/>
</dbReference>
<proteinExistence type="predicted"/>
<accession>A0AA37IW26</accession>
<dbReference type="EMBL" id="BQKV01000011">
    <property type="protein sequence ID" value="GJN63588.1"/>
    <property type="molecule type" value="Genomic_DNA"/>
</dbReference>
<evidence type="ECO:0000313" key="4">
    <source>
        <dbReference type="Proteomes" id="UP001055185"/>
    </source>
</evidence>
<feature type="chain" id="PRO_5041262757" evidence="2">
    <location>
        <begin position="22"/>
        <end position="199"/>
    </location>
</feature>
<evidence type="ECO:0000313" key="3">
    <source>
        <dbReference type="EMBL" id="GJN63588.1"/>
    </source>
</evidence>